<name>A0A9X1VRB7_9FLAO</name>
<comment type="caution">
    <text evidence="1">The sequence shown here is derived from an EMBL/GenBank/DDBJ whole genome shotgun (WGS) entry which is preliminary data.</text>
</comment>
<accession>A0A9X1VRB7</accession>
<dbReference type="AlphaFoldDB" id="A0A9X1VRB7"/>
<dbReference type="Proteomes" id="UP001139369">
    <property type="component" value="Unassembled WGS sequence"/>
</dbReference>
<evidence type="ECO:0000313" key="2">
    <source>
        <dbReference type="Proteomes" id="UP001139369"/>
    </source>
</evidence>
<dbReference type="RefSeq" id="WP_242179558.1">
    <property type="nucleotide sequence ID" value="NZ_JAKQYM010000022.1"/>
</dbReference>
<proteinExistence type="predicted"/>
<gene>
    <name evidence="1" type="ORF">MC378_14760</name>
</gene>
<sequence length="70" mass="8058">MSSKSDELLVKKIKSIDKKTQEIANFSFPFVNYNYHSGMIDELIEATESLIEDAKDYLEHLNSISTDSRE</sequence>
<evidence type="ECO:0000313" key="1">
    <source>
        <dbReference type="EMBL" id="MCI2230438.1"/>
    </source>
</evidence>
<organism evidence="1 2">
    <name type="scientific">Polaribacter marinus</name>
    <dbReference type="NCBI Taxonomy" id="2916838"/>
    <lineage>
        <taxon>Bacteria</taxon>
        <taxon>Pseudomonadati</taxon>
        <taxon>Bacteroidota</taxon>
        <taxon>Flavobacteriia</taxon>
        <taxon>Flavobacteriales</taxon>
        <taxon>Flavobacteriaceae</taxon>
    </lineage>
</organism>
<dbReference type="EMBL" id="JAKQYM010000022">
    <property type="protein sequence ID" value="MCI2230438.1"/>
    <property type="molecule type" value="Genomic_DNA"/>
</dbReference>
<protein>
    <submittedName>
        <fullName evidence="1">Uncharacterized protein</fullName>
    </submittedName>
</protein>
<keyword evidence="2" id="KW-1185">Reference proteome</keyword>
<reference evidence="1" key="1">
    <citation type="submission" date="2022-02" db="EMBL/GenBank/DDBJ databases">
        <title>Polaribacter sp. MSW13, isolated from seawater.</title>
        <authorList>
            <person name="Kristyanto S."/>
            <person name="Jung J."/>
            <person name="Jeon C.O."/>
        </authorList>
    </citation>
    <scope>NUCLEOTIDE SEQUENCE</scope>
    <source>
        <strain evidence="1">MSW13</strain>
    </source>
</reference>